<protein>
    <recommendedName>
        <fullName evidence="2">Glycosyl transferase family 1 domain-containing protein</fullName>
    </recommendedName>
</protein>
<evidence type="ECO:0000259" key="2">
    <source>
        <dbReference type="Pfam" id="PF00534"/>
    </source>
</evidence>
<sequence length="517" mass="56122">MRILVVSNLYPPNVLGGYEVGCADVVAALRARGHDVTVLTSRSRHDFTVDDPPWIKRELTLWDLFQTERFGNAFASVNAFQGKALDPDNLSILLHELADGAYDVVYCFNLLGLGALAICDTLTRLGAAWAWHIMDSIPTQVVGGLRPEIVALFETASRRAFLPGRSFVMSNRLLREIEAGNVSVGRLGDTCTIVPGWAKQPPAAAAEPPRDGKVRFVSVGVLGREKGTDLTIAALGALPAGLRDRIEVDFLGRGDLPSYQRKATQAGVAGCVRFHGQLPHAEVMRRLPSYDALLFPTWAREPFGFVALEAAISGVLPIITRGIGAAEVLRDGEHAIHIERSEASLAAAVIQVVQNRSRCAALAGNAKRHVTAGYTLDAIVDQIEAELASIATGASVDARTAARFDTINRFKYRIGRELVTSTGLARQGHLQEASMAISESYTELKRAGRAASKSPVVKFARSALMKLLRPYFERLLLEMEAQRDEVVSLRQQVGVKTASTPAETPEREAETSHTAQR</sequence>
<feature type="region of interest" description="Disordered" evidence="1">
    <location>
        <begin position="491"/>
        <end position="517"/>
    </location>
</feature>
<name>A0A327KYN1_9BRAD</name>
<dbReference type="InterPro" id="IPR001296">
    <property type="entry name" value="Glyco_trans_1"/>
</dbReference>
<comment type="caution">
    <text evidence="3">The sequence shown here is derived from an EMBL/GenBank/DDBJ whole genome shotgun (WGS) entry which is preliminary data.</text>
</comment>
<dbReference type="OrthoDB" id="9790710at2"/>
<dbReference type="AlphaFoldDB" id="A0A327KYN1"/>
<evidence type="ECO:0000313" key="4">
    <source>
        <dbReference type="Proteomes" id="UP000249130"/>
    </source>
</evidence>
<dbReference type="CDD" id="cd03801">
    <property type="entry name" value="GT4_PimA-like"/>
    <property type="match status" value="1"/>
</dbReference>
<dbReference type="Gene3D" id="3.40.50.2000">
    <property type="entry name" value="Glycogen Phosphorylase B"/>
    <property type="match status" value="2"/>
</dbReference>
<dbReference type="Pfam" id="PF00534">
    <property type="entry name" value="Glycos_transf_1"/>
    <property type="match status" value="1"/>
</dbReference>
<proteinExistence type="predicted"/>
<accession>A0A327KYN1</accession>
<organism evidence="3 4">
    <name type="scientific">Rhodoplanes roseus</name>
    <dbReference type="NCBI Taxonomy" id="29409"/>
    <lineage>
        <taxon>Bacteria</taxon>
        <taxon>Pseudomonadati</taxon>
        <taxon>Pseudomonadota</taxon>
        <taxon>Alphaproteobacteria</taxon>
        <taxon>Hyphomicrobiales</taxon>
        <taxon>Nitrobacteraceae</taxon>
        <taxon>Rhodoplanes</taxon>
    </lineage>
</organism>
<feature type="domain" description="Glycosyl transferase family 1" evidence="2">
    <location>
        <begin position="207"/>
        <end position="368"/>
    </location>
</feature>
<dbReference type="Proteomes" id="UP000249130">
    <property type="component" value="Unassembled WGS sequence"/>
</dbReference>
<dbReference type="InterPro" id="IPR050194">
    <property type="entry name" value="Glycosyltransferase_grp1"/>
</dbReference>
<dbReference type="RefSeq" id="WP_111419949.1">
    <property type="nucleotide sequence ID" value="NZ_NPEX01000101.1"/>
</dbReference>
<dbReference type="GO" id="GO:0016757">
    <property type="term" value="F:glycosyltransferase activity"/>
    <property type="evidence" value="ECO:0007669"/>
    <property type="project" value="InterPro"/>
</dbReference>
<dbReference type="PANTHER" id="PTHR45947">
    <property type="entry name" value="SULFOQUINOVOSYL TRANSFERASE SQD2"/>
    <property type="match status" value="1"/>
</dbReference>
<reference evidence="3 4" key="1">
    <citation type="submission" date="2017-07" db="EMBL/GenBank/DDBJ databases">
        <title>Draft Genome Sequences of Select Purple Nonsulfur Bacteria.</title>
        <authorList>
            <person name="Lasarre B."/>
            <person name="Mckinlay J.B."/>
        </authorList>
    </citation>
    <scope>NUCLEOTIDE SEQUENCE [LARGE SCALE GENOMIC DNA]</scope>
    <source>
        <strain evidence="3 4">DSM 5909</strain>
    </source>
</reference>
<dbReference type="PANTHER" id="PTHR45947:SF3">
    <property type="entry name" value="SULFOQUINOVOSYL TRANSFERASE SQD2"/>
    <property type="match status" value="1"/>
</dbReference>
<keyword evidence="4" id="KW-1185">Reference proteome</keyword>
<dbReference type="SUPFAM" id="SSF53756">
    <property type="entry name" value="UDP-Glycosyltransferase/glycogen phosphorylase"/>
    <property type="match status" value="1"/>
</dbReference>
<evidence type="ECO:0000313" key="3">
    <source>
        <dbReference type="EMBL" id="RAI43196.1"/>
    </source>
</evidence>
<evidence type="ECO:0000256" key="1">
    <source>
        <dbReference type="SAM" id="MobiDB-lite"/>
    </source>
</evidence>
<dbReference type="EMBL" id="NPEX01000101">
    <property type="protein sequence ID" value="RAI43196.1"/>
    <property type="molecule type" value="Genomic_DNA"/>
</dbReference>
<gene>
    <name evidence="3" type="ORF">CH341_15620</name>
</gene>